<dbReference type="Proteomes" id="UP001164250">
    <property type="component" value="Chromosome 12"/>
</dbReference>
<evidence type="ECO:0000313" key="1">
    <source>
        <dbReference type="EMBL" id="KAJ0082766.1"/>
    </source>
</evidence>
<comment type="caution">
    <text evidence="1">The sequence shown here is derived from an EMBL/GenBank/DDBJ whole genome shotgun (WGS) entry which is preliminary data.</text>
</comment>
<sequence length="94" mass="10598">MICNSTSLSTQKTAASNLQFQSPQNLYSATLNEVLDNGCLNPVYLYLSQSLNQALLLNKHTYPLHKSIKSMPNKQYVLHKFIKSDDHKGVTPFL</sequence>
<proteinExistence type="predicted"/>
<reference evidence="2" key="1">
    <citation type="journal article" date="2023" name="G3 (Bethesda)">
        <title>Genome assembly and association tests identify interacting loci associated with vigor, precocity, and sex in interspecific pistachio rootstocks.</title>
        <authorList>
            <person name="Palmer W."/>
            <person name="Jacygrad E."/>
            <person name="Sagayaradj S."/>
            <person name="Cavanaugh K."/>
            <person name="Han R."/>
            <person name="Bertier L."/>
            <person name="Beede B."/>
            <person name="Kafkas S."/>
            <person name="Golino D."/>
            <person name="Preece J."/>
            <person name="Michelmore R."/>
        </authorList>
    </citation>
    <scope>NUCLEOTIDE SEQUENCE [LARGE SCALE GENOMIC DNA]</scope>
</reference>
<evidence type="ECO:0000313" key="2">
    <source>
        <dbReference type="Proteomes" id="UP001164250"/>
    </source>
</evidence>
<dbReference type="EMBL" id="CM047908">
    <property type="protein sequence ID" value="KAJ0082766.1"/>
    <property type="molecule type" value="Genomic_DNA"/>
</dbReference>
<gene>
    <name evidence="1" type="ORF">Patl1_12213</name>
</gene>
<accession>A0ACC1A9C3</accession>
<organism evidence="1 2">
    <name type="scientific">Pistacia atlantica</name>
    <dbReference type="NCBI Taxonomy" id="434234"/>
    <lineage>
        <taxon>Eukaryota</taxon>
        <taxon>Viridiplantae</taxon>
        <taxon>Streptophyta</taxon>
        <taxon>Embryophyta</taxon>
        <taxon>Tracheophyta</taxon>
        <taxon>Spermatophyta</taxon>
        <taxon>Magnoliopsida</taxon>
        <taxon>eudicotyledons</taxon>
        <taxon>Gunneridae</taxon>
        <taxon>Pentapetalae</taxon>
        <taxon>rosids</taxon>
        <taxon>malvids</taxon>
        <taxon>Sapindales</taxon>
        <taxon>Anacardiaceae</taxon>
        <taxon>Pistacia</taxon>
    </lineage>
</organism>
<keyword evidence="2" id="KW-1185">Reference proteome</keyword>
<name>A0ACC1A9C3_9ROSI</name>
<protein>
    <submittedName>
        <fullName evidence="1">Uncharacterized protein</fullName>
    </submittedName>
</protein>